<accession>A0A5N5UA18</accession>
<sequence length="234" mass="24851">MSECVVCGSSVSVSDACVHCGTPVCETHRDPSAHECPGVESDSDRWYTNPDVGRADTESSATGGTDRSNPRRVAVGVLAVVAVALAGTAVLAATTAPLTFDESRAESRIVAETNEVRSERGLEPLAGDASLAQVARAHSADMARQDYVDHVAPNGSTPADRLQRFGIECYAAENIYYTEQGGLLVTEGTYAERTVEEWLDSPAHRETLLDADASRQGIGLVRANGHIYVTQLVC</sequence>
<dbReference type="SUPFAM" id="SSF118310">
    <property type="entry name" value="AN1-like Zinc finger"/>
    <property type="match status" value="1"/>
</dbReference>
<organism evidence="7 8">
    <name type="scientific">Halosegnis rubeus</name>
    <dbReference type="NCBI Taxonomy" id="2212850"/>
    <lineage>
        <taxon>Archaea</taxon>
        <taxon>Methanobacteriati</taxon>
        <taxon>Methanobacteriota</taxon>
        <taxon>Stenosarchaea group</taxon>
        <taxon>Halobacteria</taxon>
        <taxon>Halobacteriales</taxon>
        <taxon>Natronomonadaceae</taxon>
        <taxon>Halosegnis</taxon>
    </lineage>
</organism>
<dbReference type="SUPFAM" id="SSF55797">
    <property type="entry name" value="PR-1-like"/>
    <property type="match status" value="1"/>
</dbReference>
<feature type="domain" description="AN1-type" evidence="6">
    <location>
        <begin position="4"/>
        <end position="41"/>
    </location>
</feature>
<evidence type="ECO:0000256" key="5">
    <source>
        <dbReference type="SAM" id="Phobius"/>
    </source>
</evidence>
<keyword evidence="1" id="KW-0479">Metal-binding</keyword>
<evidence type="ECO:0000259" key="6">
    <source>
        <dbReference type="SMART" id="SM00154"/>
    </source>
</evidence>
<comment type="caution">
    <text evidence="7">The sequence shown here is derived from an EMBL/GenBank/DDBJ whole genome shotgun (WGS) entry which is preliminary data.</text>
</comment>
<evidence type="ECO:0000256" key="2">
    <source>
        <dbReference type="ARBA" id="ARBA00022771"/>
    </source>
</evidence>
<name>A0A5N5UA18_9EURY</name>
<keyword evidence="5" id="KW-1133">Transmembrane helix</keyword>
<dbReference type="InterPro" id="IPR000058">
    <property type="entry name" value="Znf_AN1"/>
</dbReference>
<dbReference type="PANTHER" id="PTHR31157">
    <property type="entry name" value="SCP DOMAIN-CONTAINING PROTEIN"/>
    <property type="match status" value="1"/>
</dbReference>
<keyword evidence="5" id="KW-0812">Transmembrane</keyword>
<feature type="compositionally biased region" description="Polar residues" evidence="4">
    <location>
        <begin position="58"/>
        <end position="67"/>
    </location>
</feature>
<dbReference type="Gene3D" id="3.40.33.10">
    <property type="entry name" value="CAP"/>
    <property type="match status" value="1"/>
</dbReference>
<protein>
    <recommendedName>
        <fullName evidence="6">AN1-type domain-containing protein</fullName>
    </recommendedName>
</protein>
<proteinExistence type="predicted"/>
<keyword evidence="5" id="KW-0472">Membrane</keyword>
<dbReference type="EMBL" id="QJOW01000003">
    <property type="protein sequence ID" value="KAB7515338.1"/>
    <property type="molecule type" value="Genomic_DNA"/>
</dbReference>
<evidence type="ECO:0000256" key="1">
    <source>
        <dbReference type="ARBA" id="ARBA00022723"/>
    </source>
</evidence>
<dbReference type="RefSeq" id="WP_152120338.1">
    <property type="nucleotide sequence ID" value="NZ_QJOW01000003.1"/>
</dbReference>
<evidence type="ECO:0000256" key="3">
    <source>
        <dbReference type="ARBA" id="ARBA00022833"/>
    </source>
</evidence>
<dbReference type="InterPro" id="IPR014044">
    <property type="entry name" value="CAP_dom"/>
</dbReference>
<evidence type="ECO:0000313" key="8">
    <source>
        <dbReference type="Proteomes" id="UP000326302"/>
    </source>
</evidence>
<dbReference type="GO" id="GO:0008270">
    <property type="term" value="F:zinc ion binding"/>
    <property type="evidence" value="ECO:0007669"/>
    <property type="project" value="UniProtKB-KW"/>
</dbReference>
<feature type="region of interest" description="Disordered" evidence="4">
    <location>
        <begin position="29"/>
        <end position="69"/>
    </location>
</feature>
<dbReference type="AlphaFoldDB" id="A0A5N5UA18"/>
<evidence type="ECO:0000256" key="4">
    <source>
        <dbReference type="SAM" id="MobiDB-lite"/>
    </source>
</evidence>
<dbReference type="PANTHER" id="PTHR31157:SF1">
    <property type="entry name" value="SCP DOMAIN-CONTAINING PROTEIN"/>
    <property type="match status" value="1"/>
</dbReference>
<dbReference type="Pfam" id="PF00188">
    <property type="entry name" value="CAP"/>
    <property type="match status" value="1"/>
</dbReference>
<gene>
    <name evidence="7" type="ORF">DMP03_08900</name>
</gene>
<feature type="transmembrane region" description="Helical" evidence="5">
    <location>
        <begin position="73"/>
        <end position="93"/>
    </location>
</feature>
<dbReference type="InterPro" id="IPR035940">
    <property type="entry name" value="CAP_sf"/>
</dbReference>
<dbReference type="OrthoDB" id="60683at2157"/>
<reference evidence="7 8" key="1">
    <citation type="submission" date="2019-10" db="EMBL/GenBank/DDBJ databases">
        <title>Unraveling microbial dark matter from salterns through culturing: the case of the genus Halosegnis.</title>
        <authorList>
            <person name="Duran-Viseras A."/>
            <person name="Andrei A.-S."/>
            <person name="Vera-Gargallo B."/>
            <person name="Ghai R."/>
            <person name="Sanchez-Porro C."/>
            <person name="Ventosa A."/>
        </authorList>
    </citation>
    <scope>NUCLEOTIDE SEQUENCE [LARGE SCALE GENOMIC DNA]</scope>
    <source>
        <strain evidence="7 8">F17-44</strain>
    </source>
</reference>
<dbReference type="SMART" id="SM00154">
    <property type="entry name" value="ZnF_AN1"/>
    <property type="match status" value="1"/>
</dbReference>
<dbReference type="InterPro" id="IPR035896">
    <property type="entry name" value="AN1-like_Znf"/>
</dbReference>
<keyword evidence="3" id="KW-0862">Zinc</keyword>
<evidence type="ECO:0000313" key="7">
    <source>
        <dbReference type="EMBL" id="KAB7515338.1"/>
    </source>
</evidence>
<dbReference type="Proteomes" id="UP000326302">
    <property type="component" value="Unassembled WGS sequence"/>
</dbReference>
<dbReference type="CDD" id="cd05379">
    <property type="entry name" value="CAP_bacterial"/>
    <property type="match status" value="1"/>
</dbReference>
<keyword evidence="2" id="KW-0863">Zinc-finger</keyword>